<dbReference type="EMBL" id="JBHTMM010000371">
    <property type="protein sequence ID" value="MFD1313941.1"/>
    <property type="molecule type" value="Genomic_DNA"/>
</dbReference>
<protein>
    <submittedName>
        <fullName evidence="1">Uncharacterized protein</fullName>
    </submittedName>
</protein>
<comment type="caution">
    <text evidence="1">The sequence shown here is derived from an EMBL/GenBank/DDBJ whole genome shotgun (WGS) entry which is preliminary data.</text>
</comment>
<evidence type="ECO:0000313" key="2">
    <source>
        <dbReference type="Proteomes" id="UP001597058"/>
    </source>
</evidence>
<organism evidence="1 2">
    <name type="scientific">Streptomyces kaempferi</name>
    <dbReference type="NCBI Taxonomy" id="333725"/>
    <lineage>
        <taxon>Bacteria</taxon>
        <taxon>Bacillati</taxon>
        <taxon>Actinomycetota</taxon>
        <taxon>Actinomycetes</taxon>
        <taxon>Kitasatosporales</taxon>
        <taxon>Streptomycetaceae</taxon>
        <taxon>Streptomyces</taxon>
    </lineage>
</organism>
<keyword evidence="2" id="KW-1185">Reference proteome</keyword>
<dbReference type="Proteomes" id="UP001597058">
    <property type="component" value="Unassembled WGS sequence"/>
</dbReference>
<name>A0ABW3XWH9_9ACTN</name>
<dbReference type="RefSeq" id="WP_381232765.1">
    <property type="nucleotide sequence ID" value="NZ_JBHSKH010000005.1"/>
</dbReference>
<sequence length="80" mass="8297">MSHVLEVADAEGVAYQSVARLVVEMADRAVHAAGAQNCRVVLQQVLLGRIDQAGVDGPVDPALEALGERCADGAALVWCA</sequence>
<evidence type="ECO:0000313" key="1">
    <source>
        <dbReference type="EMBL" id="MFD1313941.1"/>
    </source>
</evidence>
<accession>A0ABW3XWH9</accession>
<gene>
    <name evidence="1" type="ORF">ACFQ5X_50950</name>
</gene>
<proteinExistence type="predicted"/>
<reference evidence="2" key="1">
    <citation type="journal article" date="2019" name="Int. J. Syst. Evol. Microbiol.">
        <title>The Global Catalogue of Microorganisms (GCM) 10K type strain sequencing project: providing services to taxonomists for standard genome sequencing and annotation.</title>
        <authorList>
            <consortium name="The Broad Institute Genomics Platform"/>
            <consortium name="The Broad Institute Genome Sequencing Center for Infectious Disease"/>
            <person name="Wu L."/>
            <person name="Ma J."/>
        </authorList>
    </citation>
    <scope>NUCLEOTIDE SEQUENCE [LARGE SCALE GENOMIC DNA]</scope>
    <source>
        <strain evidence="2">CGMCC 4.7020</strain>
    </source>
</reference>